<evidence type="ECO:0000313" key="3">
    <source>
        <dbReference type="Proteomes" id="UP000503336"/>
    </source>
</evidence>
<dbReference type="KEGG" id="hdh:G5B40_02725"/>
<dbReference type="EMBL" id="CP049056">
    <property type="protein sequence ID" value="QIE57723.1"/>
    <property type="molecule type" value="Genomic_DNA"/>
</dbReference>
<feature type="region of interest" description="Disordered" evidence="1">
    <location>
        <begin position="1"/>
        <end position="22"/>
    </location>
</feature>
<dbReference type="Proteomes" id="UP000503336">
    <property type="component" value="Chromosome"/>
</dbReference>
<proteinExistence type="predicted"/>
<evidence type="ECO:0000256" key="1">
    <source>
        <dbReference type="SAM" id="MobiDB-lite"/>
    </source>
</evidence>
<protein>
    <submittedName>
        <fullName evidence="2">Uncharacterized protein</fullName>
    </submittedName>
</protein>
<gene>
    <name evidence="2" type="ORF">G5B40_02725</name>
</gene>
<name>A0A7M3T6U2_9RHOB</name>
<dbReference type="AlphaFoldDB" id="A0A7M3T6U2"/>
<sequence>MDEGGFRGGFSMMQPNGRRASAQGIRENAVTAILSDPATGVIGAAQQVSLVEVFCGEERIAPETSRRFELSAGHVVFLRASGGADYGDPALREESLSLRDGRGGFITAPSG</sequence>
<organism evidence="2 3">
    <name type="scientific">Pikeienuella piscinae</name>
    <dbReference type="NCBI Taxonomy" id="2748098"/>
    <lineage>
        <taxon>Bacteria</taxon>
        <taxon>Pseudomonadati</taxon>
        <taxon>Pseudomonadota</taxon>
        <taxon>Alphaproteobacteria</taxon>
        <taxon>Rhodobacterales</taxon>
        <taxon>Paracoccaceae</taxon>
        <taxon>Pikeienuella</taxon>
    </lineage>
</organism>
<evidence type="ECO:0000313" key="2">
    <source>
        <dbReference type="EMBL" id="QIE57723.1"/>
    </source>
</evidence>
<accession>A0A7M3T6U2</accession>
<keyword evidence="3" id="KW-1185">Reference proteome</keyword>
<reference evidence="2 3" key="1">
    <citation type="submission" date="2020-02" db="EMBL/GenBank/DDBJ databases">
        <title>complete genome sequence of Rhodobacteraceae bacterium.</title>
        <authorList>
            <person name="Park J."/>
            <person name="Kim Y.-S."/>
            <person name="Kim K.-H."/>
        </authorList>
    </citation>
    <scope>NUCLEOTIDE SEQUENCE [LARGE SCALE GENOMIC DNA]</scope>
    <source>
        <strain evidence="2 3">RR4-56</strain>
    </source>
</reference>